<dbReference type="OrthoDB" id="195113at2"/>
<organism evidence="2 3">
    <name type="scientific">Chitinophaga flava</name>
    <dbReference type="NCBI Taxonomy" id="2259036"/>
    <lineage>
        <taxon>Bacteria</taxon>
        <taxon>Pseudomonadati</taxon>
        <taxon>Bacteroidota</taxon>
        <taxon>Chitinophagia</taxon>
        <taxon>Chitinophagales</taxon>
        <taxon>Chitinophagaceae</taxon>
        <taxon>Chitinophaga</taxon>
    </lineage>
</organism>
<keyword evidence="3" id="KW-1185">Reference proteome</keyword>
<sequence length="196" mass="21926">MNKLILETQISIDGFIADKNGGTDWMIWNWGPAWNWDEDLQLYHTNLNKSASRIIISSQMAKEGFNAHWHDVASRQNDKQYNFAHHIDNASKYVISTTLTKDVEIPGGWSKTDILNGDLKDSITTLKKSEAGDIIVYGGATLVSNLINEDLIDEYHLIVNPVALGSGLSIFKKSKHLKLIKSTSFSCGVIVNQYSK</sequence>
<comment type="caution">
    <text evidence="2">The sequence shown here is derived from an EMBL/GenBank/DDBJ whole genome shotgun (WGS) entry which is preliminary data.</text>
</comment>
<dbReference type="GO" id="GO:0008703">
    <property type="term" value="F:5-amino-6-(5-phosphoribosylamino)uracil reductase activity"/>
    <property type="evidence" value="ECO:0007669"/>
    <property type="project" value="InterPro"/>
</dbReference>
<evidence type="ECO:0000313" key="3">
    <source>
        <dbReference type="Proteomes" id="UP000253410"/>
    </source>
</evidence>
<evidence type="ECO:0000259" key="1">
    <source>
        <dbReference type="Pfam" id="PF01872"/>
    </source>
</evidence>
<dbReference type="InterPro" id="IPR050765">
    <property type="entry name" value="Riboflavin_Biosynth_HTPR"/>
</dbReference>
<dbReference type="GO" id="GO:0009231">
    <property type="term" value="P:riboflavin biosynthetic process"/>
    <property type="evidence" value="ECO:0007669"/>
    <property type="project" value="InterPro"/>
</dbReference>
<gene>
    <name evidence="2" type="ORF">DF182_07380</name>
</gene>
<dbReference type="Proteomes" id="UP000253410">
    <property type="component" value="Unassembled WGS sequence"/>
</dbReference>
<proteinExistence type="predicted"/>
<dbReference type="SUPFAM" id="SSF53597">
    <property type="entry name" value="Dihydrofolate reductase-like"/>
    <property type="match status" value="1"/>
</dbReference>
<name>A0A365Y1M0_9BACT</name>
<accession>A0A365Y1M0</accession>
<dbReference type="InterPro" id="IPR002734">
    <property type="entry name" value="RibDG_C"/>
</dbReference>
<protein>
    <submittedName>
        <fullName evidence="2">Deaminase</fullName>
    </submittedName>
</protein>
<dbReference type="Pfam" id="PF01872">
    <property type="entry name" value="RibD_C"/>
    <property type="match status" value="1"/>
</dbReference>
<dbReference type="Gene3D" id="3.40.430.10">
    <property type="entry name" value="Dihydrofolate Reductase, subunit A"/>
    <property type="match status" value="1"/>
</dbReference>
<dbReference type="EMBL" id="QFFJ01000001">
    <property type="protein sequence ID" value="RBL92400.1"/>
    <property type="molecule type" value="Genomic_DNA"/>
</dbReference>
<feature type="domain" description="Bacterial bifunctional deaminase-reductase C-terminal" evidence="1">
    <location>
        <begin position="3"/>
        <end position="190"/>
    </location>
</feature>
<dbReference type="RefSeq" id="WP_113615001.1">
    <property type="nucleotide sequence ID" value="NZ_QFFJ01000001.1"/>
</dbReference>
<dbReference type="InterPro" id="IPR024072">
    <property type="entry name" value="DHFR-like_dom_sf"/>
</dbReference>
<evidence type="ECO:0000313" key="2">
    <source>
        <dbReference type="EMBL" id="RBL92400.1"/>
    </source>
</evidence>
<reference evidence="2 3" key="1">
    <citation type="submission" date="2018-05" db="EMBL/GenBank/DDBJ databases">
        <title>Chitinophaga sp. K3CV102501T nov., isolated from isolated from a monsoon evergreen broad-leaved forest soil.</title>
        <authorList>
            <person name="Lv Y."/>
        </authorList>
    </citation>
    <scope>NUCLEOTIDE SEQUENCE [LARGE SCALE GENOMIC DNA]</scope>
    <source>
        <strain evidence="2 3">GDMCC 1.1325</strain>
    </source>
</reference>
<dbReference type="PANTHER" id="PTHR38011:SF11">
    <property type="entry name" value="2,5-DIAMINO-6-RIBOSYLAMINO-4(3H)-PYRIMIDINONE 5'-PHOSPHATE REDUCTASE"/>
    <property type="match status" value="1"/>
</dbReference>
<dbReference type="AlphaFoldDB" id="A0A365Y1M0"/>
<dbReference type="PANTHER" id="PTHR38011">
    <property type="entry name" value="DIHYDROFOLATE REDUCTASE FAMILY PROTEIN (AFU_ORTHOLOGUE AFUA_8G06820)"/>
    <property type="match status" value="1"/>
</dbReference>